<sequence>MNDMNAVTRLLEQLAQYLIDKIEAVPTGDLIVLTINSLDNPGWGVSSVLMHETVADRKSVGTIDDNSLDWWTCYEQVYAESPKRLMKTDALVTAYGGPLYLATIAEKVYARVVNGVLNENVAILNDTIIDNLCAWLSVQCDGEWEHSEAIRIVLTSAGQWKFQATNVSTHLLQKEMESEVRPMFPMLGTEKAWMRDPVMIDQCWYHDSTDIGGLADMFETFLNNSELDPAGLPNNVPTP</sequence>
<protein>
    <submittedName>
        <fullName evidence="1">Uncharacterized protein</fullName>
    </submittedName>
</protein>
<evidence type="ECO:0000313" key="2">
    <source>
        <dbReference type="Proteomes" id="UP000184233"/>
    </source>
</evidence>
<evidence type="ECO:0000313" key="1">
    <source>
        <dbReference type="EMBL" id="OJX56188.1"/>
    </source>
</evidence>
<reference evidence="1 2" key="1">
    <citation type="submission" date="2016-09" db="EMBL/GenBank/DDBJ databases">
        <title>Genome-resolved meta-omics ties microbial dynamics to process performance in biotechnology for thiocyanate degradation.</title>
        <authorList>
            <person name="Kantor R.S."/>
            <person name="Huddy R.J."/>
            <person name="Iyer R."/>
            <person name="Thomas B.C."/>
            <person name="Brown C.T."/>
            <person name="Anantharaman K."/>
            <person name="Tringe S."/>
            <person name="Hettich R.L."/>
            <person name="Harrison S.T."/>
            <person name="Banfield J.F."/>
        </authorList>
    </citation>
    <scope>NUCLEOTIDE SEQUENCE [LARGE SCALE GENOMIC DNA]</scope>
    <source>
        <strain evidence="1">59-99</strain>
    </source>
</reference>
<gene>
    <name evidence="1" type="ORF">BGO89_12650</name>
</gene>
<proteinExistence type="predicted"/>
<name>A0A1M3KUR7_9BACT</name>
<dbReference type="AlphaFoldDB" id="A0A1M3KUR7"/>
<organism evidence="1 2">
    <name type="scientific">Candidatus Kapaibacterium thiocyanatum</name>
    <dbReference type="NCBI Taxonomy" id="1895771"/>
    <lineage>
        <taxon>Bacteria</taxon>
        <taxon>Pseudomonadati</taxon>
        <taxon>Candidatus Kapaibacteriota</taxon>
        <taxon>Candidatus Kapaibacteriia</taxon>
        <taxon>Candidatus Kapaibacteriales</taxon>
        <taxon>Candidatus Kapaibacteriaceae</taxon>
        <taxon>Candidatus Kapaibacterium</taxon>
    </lineage>
</organism>
<dbReference type="Proteomes" id="UP000184233">
    <property type="component" value="Unassembled WGS sequence"/>
</dbReference>
<comment type="caution">
    <text evidence="1">The sequence shown here is derived from an EMBL/GenBank/DDBJ whole genome shotgun (WGS) entry which is preliminary data.</text>
</comment>
<dbReference type="EMBL" id="MKVH01000025">
    <property type="protein sequence ID" value="OJX56188.1"/>
    <property type="molecule type" value="Genomic_DNA"/>
</dbReference>
<dbReference type="InterPro" id="IPR028228">
    <property type="entry name" value="Imm53"/>
</dbReference>
<dbReference type="Pfam" id="PF15580">
    <property type="entry name" value="Imm53"/>
    <property type="match status" value="1"/>
</dbReference>
<accession>A0A1M3KUR7</accession>